<proteinExistence type="predicted"/>
<organism evidence="7 8">
    <name type="scientific">Hansschlegelia zhihuaiae</name>
    <dbReference type="NCBI Taxonomy" id="405005"/>
    <lineage>
        <taxon>Bacteria</taxon>
        <taxon>Pseudomonadati</taxon>
        <taxon>Pseudomonadota</taxon>
        <taxon>Alphaproteobacteria</taxon>
        <taxon>Hyphomicrobiales</taxon>
        <taxon>Methylopilaceae</taxon>
        <taxon>Hansschlegelia</taxon>
    </lineage>
</organism>
<evidence type="ECO:0000259" key="5">
    <source>
        <dbReference type="Pfam" id="PF09242"/>
    </source>
</evidence>
<dbReference type="Gene3D" id="3.50.50.60">
    <property type="entry name" value="FAD/NAD(P)-binding domain"/>
    <property type="match status" value="2"/>
</dbReference>
<evidence type="ECO:0000313" key="8">
    <source>
        <dbReference type="Proteomes" id="UP000289708"/>
    </source>
</evidence>
<reference evidence="7 8" key="1">
    <citation type="submission" date="2018-12" db="EMBL/GenBank/DDBJ databases">
        <title>bacterium Hansschlegelia zhihuaiae S113.</title>
        <authorList>
            <person name="He J."/>
        </authorList>
    </citation>
    <scope>NUCLEOTIDE SEQUENCE [LARGE SCALE GENOMIC DNA]</scope>
    <source>
        <strain evidence="7 8">S 113</strain>
    </source>
</reference>
<dbReference type="InterPro" id="IPR015323">
    <property type="entry name" value="FlavoCytC_S_DH_flav-bd"/>
</dbReference>
<feature type="domain" description="Flavocytochrome c sulphide dehydrogenase flavin-binding" evidence="5">
    <location>
        <begin position="356"/>
        <end position="420"/>
    </location>
</feature>
<dbReference type="SUPFAM" id="SSF55424">
    <property type="entry name" value="FAD/NAD-linked reductases, dimerisation (C-terminal) domain"/>
    <property type="match status" value="1"/>
</dbReference>
<keyword evidence="2" id="KW-0274">FAD</keyword>
<dbReference type="PANTHER" id="PTHR43755:SF1">
    <property type="entry name" value="FAD-DEPENDENT PYRIDINE NUCLEOTIDE-DISULPHIDE OXIDOREDUCTASE"/>
    <property type="match status" value="1"/>
</dbReference>
<feature type="chain" id="PRO_5020495387" evidence="3">
    <location>
        <begin position="20"/>
        <end position="421"/>
    </location>
</feature>
<keyword evidence="3" id="KW-0732">Signal</keyword>
<dbReference type="GO" id="GO:0050660">
    <property type="term" value="F:flavin adenine dinucleotide binding"/>
    <property type="evidence" value="ECO:0007669"/>
    <property type="project" value="InterPro"/>
</dbReference>
<dbReference type="Pfam" id="PF09242">
    <property type="entry name" value="FCSD-flav_bind"/>
    <property type="match status" value="1"/>
</dbReference>
<dbReference type="Pfam" id="PF21706">
    <property type="entry name" value="FCSD_central"/>
    <property type="match status" value="1"/>
</dbReference>
<dbReference type="RefSeq" id="WP_128778863.1">
    <property type="nucleotide sequence ID" value="NZ_RYFI01000020.1"/>
</dbReference>
<dbReference type="Proteomes" id="UP000289708">
    <property type="component" value="Unassembled WGS sequence"/>
</dbReference>
<name>A0A4Q0M9K1_9HYPH</name>
<feature type="domain" description="FAD/NAD(P)-binding" evidence="4">
    <location>
        <begin position="30"/>
        <end position="144"/>
    </location>
</feature>
<sequence>MAFRPSRRAVVAGLSSALAAVSARGAARPRLVIVGGGVGGATAARYAAIWGRGALDVAMVEPSETYATCFFSNLYLGGLRSFDSLVHDYEALARRPGLRIVRGFVERIDRERKLVALSDGSSLAYDRLILSPGIDLDFGSVPGYSDVAAEVMPHAWKAGPQTKLLKARLDAVPDGGLIVMIAPPNPYRCPPGPYERVSMMAHALQAAGKRKTRIVVLDPKDKFSKMGLFQEGWDRRYPGVVEWQDPTIHGGIKGVDAATMTVATDFEERRADLVNVIPAQRAGRIARDAGLADATGYCPIDASSMRSAADASVFVIGDACIAGDMPKSGFAANSQAKVAALAALADLVGAPPTPAYYESTCWSLLTPTDCVKVDGVYEARGGRIKEVAGFVSDTGEADERRRRNVDEAQAWYDAMIADVFG</sequence>
<dbReference type="InterPro" id="IPR016156">
    <property type="entry name" value="FAD/NAD-linked_Rdtase_dimer_sf"/>
</dbReference>
<comment type="caution">
    <text evidence="7">The sequence shown here is derived from an EMBL/GenBank/DDBJ whole genome shotgun (WGS) entry which is preliminary data.</text>
</comment>
<protein>
    <submittedName>
        <fullName evidence="7">NAD(P)/FAD-dependent oxidoreductase</fullName>
    </submittedName>
</protein>
<dbReference type="SUPFAM" id="SSF51905">
    <property type="entry name" value="FAD/NAD(P)-binding domain"/>
    <property type="match status" value="2"/>
</dbReference>
<evidence type="ECO:0000256" key="2">
    <source>
        <dbReference type="ARBA" id="ARBA00022827"/>
    </source>
</evidence>
<keyword evidence="1" id="KW-0285">Flavoprotein</keyword>
<dbReference type="InterPro" id="IPR037092">
    <property type="entry name" value="FlavoCytC_S_DH_flav-bd_sf"/>
</dbReference>
<gene>
    <name evidence="7" type="ORF">EK403_18075</name>
</gene>
<dbReference type="GO" id="GO:0016491">
    <property type="term" value="F:oxidoreductase activity"/>
    <property type="evidence" value="ECO:0007669"/>
    <property type="project" value="InterPro"/>
</dbReference>
<dbReference type="InterPro" id="IPR023753">
    <property type="entry name" value="FAD/NAD-binding_dom"/>
</dbReference>
<evidence type="ECO:0000256" key="1">
    <source>
        <dbReference type="ARBA" id="ARBA00022630"/>
    </source>
</evidence>
<accession>A0A4Q0M9K1</accession>
<evidence type="ECO:0000313" key="7">
    <source>
        <dbReference type="EMBL" id="RXF69888.1"/>
    </source>
</evidence>
<dbReference type="Gene3D" id="3.90.760.10">
    <property type="entry name" value="Flavocytochrome c sulphide dehydrogenase, flavin-binding domain"/>
    <property type="match status" value="1"/>
</dbReference>
<dbReference type="AlphaFoldDB" id="A0A4Q0M9K1"/>
<dbReference type="OrthoDB" id="9802771at2"/>
<keyword evidence="8" id="KW-1185">Reference proteome</keyword>
<dbReference type="EMBL" id="RYFI01000020">
    <property type="protein sequence ID" value="RXF69888.1"/>
    <property type="molecule type" value="Genomic_DNA"/>
</dbReference>
<feature type="signal peptide" evidence="3">
    <location>
        <begin position="1"/>
        <end position="19"/>
    </location>
</feature>
<feature type="domain" description="Sulfide dehydrogenase [flavocytochrome c] flavoprotein chain central" evidence="6">
    <location>
        <begin position="162"/>
        <end position="278"/>
    </location>
</feature>
<dbReference type="InterPro" id="IPR052541">
    <property type="entry name" value="SQRD"/>
</dbReference>
<dbReference type="Pfam" id="PF07992">
    <property type="entry name" value="Pyr_redox_2"/>
    <property type="match status" value="1"/>
</dbReference>
<evidence type="ECO:0000259" key="6">
    <source>
        <dbReference type="Pfam" id="PF21706"/>
    </source>
</evidence>
<dbReference type="InterPro" id="IPR049386">
    <property type="entry name" value="FCSD_central"/>
</dbReference>
<evidence type="ECO:0000256" key="3">
    <source>
        <dbReference type="SAM" id="SignalP"/>
    </source>
</evidence>
<dbReference type="PANTHER" id="PTHR43755">
    <property type="match status" value="1"/>
</dbReference>
<evidence type="ECO:0000259" key="4">
    <source>
        <dbReference type="Pfam" id="PF07992"/>
    </source>
</evidence>
<dbReference type="InterPro" id="IPR036188">
    <property type="entry name" value="FAD/NAD-bd_sf"/>
</dbReference>